<feature type="region of interest" description="Disordered" evidence="5">
    <location>
        <begin position="166"/>
        <end position="199"/>
    </location>
</feature>
<comment type="caution">
    <text evidence="7">The sequence shown here is derived from an EMBL/GenBank/DDBJ whole genome shotgun (WGS) entry which is preliminary data.</text>
</comment>
<proteinExistence type="predicted"/>
<sequence length="199" mass="20311">MLARASASTPASTDASTTTTSTTSSHSPSTTTNLTATPTSTADSKFSISIGGVAGGIIGGLVGLAALCAGILFFLRRRKRKNLYAAPTHQPPQNPFDTPASSYATPAPYGGMEAKPPGVAAGTYGWGGAMYPQGPYDPHYGAAEMPAQPPTRNGVAEMDAGSYIPAKHAHGTDVPLQAMSPPAELPSQGLGLQELPTQR</sequence>
<keyword evidence="3 6" id="KW-1133">Transmembrane helix</keyword>
<keyword evidence="2 6" id="KW-0812">Transmembrane</keyword>
<evidence type="ECO:0000313" key="7">
    <source>
        <dbReference type="EMBL" id="KAL1599483.1"/>
    </source>
</evidence>
<dbReference type="PANTHER" id="PTHR15549">
    <property type="entry name" value="PAIRED IMMUNOGLOBULIN-LIKE TYPE 2 RECEPTOR"/>
    <property type="match status" value="1"/>
</dbReference>
<comment type="subcellular location">
    <subcellularLocation>
        <location evidence="1">Membrane</location>
        <topology evidence="1">Single-pass membrane protein</topology>
    </subcellularLocation>
</comment>
<dbReference type="EMBL" id="JAKJXO020000010">
    <property type="protein sequence ID" value="KAL1599483.1"/>
    <property type="molecule type" value="Genomic_DNA"/>
</dbReference>
<organism evidence="7 8">
    <name type="scientific">Paraconiothyrium brasiliense</name>
    <dbReference type="NCBI Taxonomy" id="300254"/>
    <lineage>
        <taxon>Eukaryota</taxon>
        <taxon>Fungi</taxon>
        <taxon>Dikarya</taxon>
        <taxon>Ascomycota</taxon>
        <taxon>Pezizomycotina</taxon>
        <taxon>Dothideomycetes</taxon>
        <taxon>Pleosporomycetidae</taxon>
        <taxon>Pleosporales</taxon>
        <taxon>Massarineae</taxon>
        <taxon>Didymosphaeriaceae</taxon>
        <taxon>Paraconiothyrium</taxon>
    </lineage>
</organism>
<evidence type="ECO:0000256" key="6">
    <source>
        <dbReference type="SAM" id="Phobius"/>
    </source>
</evidence>
<reference evidence="7 8" key="1">
    <citation type="submission" date="2024-02" db="EMBL/GenBank/DDBJ databases">
        <title>De novo assembly and annotation of 12 fungi associated with fruit tree decline syndrome in Ontario, Canada.</title>
        <authorList>
            <person name="Sulman M."/>
            <person name="Ellouze W."/>
            <person name="Ilyukhin E."/>
        </authorList>
    </citation>
    <scope>NUCLEOTIDE SEQUENCE [LARGE SCALE GENOMIC DNA]</scope>
    <source>
        <strain evidence="7 8">M42-189</strain>
    </source>
</reference>
<feature type="region of interest" description="Disordered" evidence="5">
    <location>
        <begin position="1"/>
        <end position="41"/>
    </location>
</feature>
<name>A0ABR3R4Y0_9PLEO</name>
<evidence type="ECO:0000256" key="4">
    <source>
        <dbReference type="ARBA" id="ARBA00023136"/>
    </source>
</evidence>
<evidence type="ECO:0000256" key="3">
    <source>
        <dbReference type="ARBA" id="ARBA00022989"/>
    </source>
</evidence>
<evidence type="ECO:0000313" key="8">
    <source>
        <dbReference type="Proteomes" id="UP001521785"/>
    </source>
</evidence>
<accession>A0ABR3R4Y0</accession>
<protein>
    <submittedName>
        <fullName evidence="7">Uncharacterized protein</fullName>
    </submittedName>
</protein>
<feature type="transmembrane region" description="Helical" evidence="6">
    <location>
        <begin position="48"/>
        <end position="75"/>
    </location>
</feature>
<keyword evidence="4 6" id="KW-0472">Membrane</keyword>
<evidence type="ECO:0000256" key="2">
    <source>
        <dbReference type="ARBA" id="ARBA00022692"/>
    </source>
</evidence>
<evidence type="ECO:0000256" key="5">
    <source>
        <dbReference type="SAM" id="MobiDB-lite"/>
    </source>
</evidence>
<gene>
    <name evidence="7" type="ORF">SLS60_007286</name>
</gene>
<dbReference type="InterPro" id="IPR051694">
    <property type="entry name" value="Immunoregulatory_rcpt-like"/>
</dbReference>
<dbReference type="Proteomes" id="UP001521785">
    <property type="component" value="Unassembled WGS sequence"/>
</dbReference>
<dbReference type="PANTHER" id="PTHR15549:SF26">
    <property type="entry name" value="AXIAL BUDDING PATTERN PROTEIN 2-RELATED"/>
    <property type="match status" value="1"/>
</dbReference>
<keyword evidence="8" id="KW-1185">Reference proteome</keyword>
<evidence type="ECO:0000256" key="1">
    <source>
        <dbReference type="ARBA" id="ARBA00004167"/>
    </source>
</evidence>